<accession>E4X9L8</accession>
<evidence type="ECO:0000256" key="4">
    <source>
        <dbReference type="PROSITE-ProRule" id="PRU00175"/>
    </source>
</evidence>
<protein>
    <recommendedName>
        <fullName evidence="6">RING-type domain-containing protein</fullName>
    </recommendedName>
</protein>
<keyword evidence="5" id="KW-0175">Coiled coil</keyword>
<evidence type="ECO:0000313" key="8">
    <source>
        <dbReference type="Proteomes" id="UP000001307"/>
    </source>
</evidence>
<dbReference type="PROSITE" id="PS50089">
    <property type="entry name" value="ZF_RING_2"/>
    <property type="match status" value="1"/>
</dbReference>
<evidence type="ECO:0000256" key="5">
    <source>
        <dbReference type="SAM" id="Coils"/>
    </source>
</evidence>
<dbReference type="InParanoid" id="E4X9L8"/>
<dbReference type="InterPro" id="IPR001841">
    <property type="entry name" value="Znf_RING"/>
</dbReference>
<dbReference type="AlphaFoldDB" id="E4X9L8"/>
<dbReference type="SUPFAM" id="SSF57850">
    <property type="entry name" value="RING/U-box"/>
    <property type="match status" value="1"/>
</dbReference>
<dbReference type="OrthoDB" id="8062037at2759"/>
<dbReference type="SUPFAM" id="SSF57997">
    <property type="entry name" value="Tropomyosin"/>
    <property type="match status" value="1"/>
</dbReference>
<evidence type="ECO:0000256" key="3">
    <source>
        <dbReference type="ARBA" id="ARBA00022833"/>
    </source>
</evidence>
<proteinExistence type="predicted"/>
<reference evidence="7" key="1">
    <citation type="journal article" date="2010" name="Science">
        <title>Plasticity of animal genome architecture unmasked by rapid evolution of a pelagic tunicate.</title>
        <authorList>
            <person name="Denoeud F."/>
            <person name="Henriet S."/>
            <person name="Mungpakdee S."/>
            <person name="Aury J.M."/>
            <person name="Da Silva C."/>
            <person name="Brinkmann H."/>
            <person name="Mikhaleva J."/>
            <person name="Olsen L.C."/>
            <person name="Jubin C."/>
            <person name="Canestro C."/>
            <person name="Bouquet J.M."/>
            <person name="Danks G."/>
            <person name="Poulain J."/>
            <person name="Campsteijn C."/>
            <person name="Adamski M."/>
            <person name="Cross I."/>
            <person name="Yadetie F."/>
            <person name="Muffato M."/>
            <person name="Louis A."/>
            <person name="Butcher S."/>
            <person name="Tsagkogeorga G."/>
            <person name="Konrad A."/>
            <person name="Singh S."/>
            <person name="Jensen M.F."/>
            <person name="Cong E.H."/>
            <person name="Eikeseth-Otteraa H."/>
            <person name="Noel B."/>
            <person name="Anthouard V."/>
            <person name="Porcel B.M."/>
            <person name="Kachouri-Lafond R."/>
            <person name="Nishino A."/>
            <person name="Ugolini M."/>
            <person name="Chourrout P."/>
            <person name="Nishida H."/>
            <person name="Aasland R."/>
            <person name="Huzurbazar S."/>
            <person name="Westhof E."/>
            <person name="Delsuc F."/>
            <person name="Lehrach H."/>
            <person name="Reinhardt R."/>
            <person name="Weissenbach J."/>
            <person name="Roy S.W."/>
            <person name="Artiguenave F."/>
            <person name="Postlethwait J.H."/>
            <person name="Manak J.R."/>
            <person name="Thompson E.M."/>
            <person name="Jaillon O."/>
            <person name="Du Pasquier L."/>
            <person name="Boudinot P."/>
            <person name="Liberles D.A."/>
            <person name="Volff J.N."/>
            <person name="Philippe H."/>
            <person name="Lenhard B."/>
            <person name="Roest Crollius H."/>
            <person name="Wincker P."/>
            <person name="Chourrout D."/>
        </authorList>
    </citation>
    <scope>NUCLEOTIDE SEQUENCE [LARGE SCALE GENOMIC DNA]</scope>
</reference>
<keyword evidence="2 4" id="KW-0863">Zinc-finger</keyword>
<keyword evidence="8" id="KW-1185">Reference proteome</keyword>
<evidence type="ECO:0000313" key="7">
    <source>
        <dbReference type="EMBL" id="CBY08438.1"/>
    </source>
</evidence>
<sequence length="323" mass="37859">MPRTRYQTKLEEFYAEKSDLAVTMENFERVEVEHIISFGKFGRCNVSELFLCPQRFPAETVELFGIIFCKECAIANYGHFTVQSAVFHPSDAIFRCPAYQHERSCKSKKISYREFFTGSCCEPASRWLTKNKKGQKEKLKIVESLCNESMMNLRKSKEDLKKLSHQKKEEEERIDRNEKEIEDLKKSISRSKKRIAVNQNEIGVLSKRKQELDEDYDAASKRMNLLSFEYFDVAKENIKKHYDESDKCPVCSKVYQKDAQDQKCTLECGHTACFQCLAIMVDYAEAHREEFHEDGFYACAQCRARCPKCQEIFSQRDIIQLYD</sequence>
<dbReference type="GO" id="GO:0008270">
    <property type="term" value="F:zinc ion binding"/>
    <property type="evidence" value="ECO:0007669"/>
    <property type="project" value="UniProtKB-KW"/>
</dbReference>
<feature type="domain" description="RING-type" evidence="6">
    <location>
        <begin position="248"/>
        <end position="310"/>
    </location>
</feature>
<evidence type="ECO:0000256" key="2">
    <source>
        <dbReference type="ARBA" id="ARBA00022771"/>
    </source>
</evidence>
<name>E4X9L8_OIKDI</name>
<dbReference type="Proteomes" id="UP000001307">
    <property type="component" value="Unassembled WGS sequence"/>
</dbReference>
<feature type="coiled-coil region" evidence="5">
    <location>
        <begin position="150"/>
        <end position="201"/>
    </location>
</feature>
<dbReference type="Gene3D" id="3.30.40.10">
    <property type="entry name" value="Zinc/RING finger domain, C3HC4 (zinc finger)"/>
    <property type="match status" value="1"/>
</dbReference>
<dbReference type="InterPro" id="IPR013083">
    <property type="entry name" value="Znf_RING/FYVE/PHD"/>
</dbReference>
<gene>
    <name evidence="7" type="ORF">GSOID_T00005008001</name>
</gene>
<organism evidence="7">
    <name type="scientific">Oikopleura dioica</name>
    <name type="common">Tunicate</name>
    <dbReference type="NCBI Taxonomy" id="34765"/>
    <lineage>
        <taxon>Eukaryota</taxon>
        <taxon>Metazoa</taxon>
        <taxon>Chordata</taxon>
        <taxon>Tunicata</taxon>
        <taxon>Appendicularia</taxon>
        <taxon>Copelata</taxon>
        <taxon>Oikopleuridae</taxon>
        <taxon>Oikopleura</taxon>
    </lineage>
</organism>
<keyword evidence="3" id="KW-0862">Zinc</keyword>
<keyword evidence="1" id="KW-0479">Metal-binding</keyword>
<evidence type="ECO:0000259" key="6">
    <source>
        <dbReference type="PROSITE" id="PS50089"/>
    </source>
</evidence>
<dbReference type="EMBL" id="FN653031">
    <property type="protein sequence ID" value="CBY08438.1"/>
    <property type="molecule type" value="Genomic_DNA"/>
</dbReference>
<evidence type="ECO:0000256" key="1">
    <source>
        <dbReference type="ARBA" id="ARBA00022723"/>
    </source>
</evidence>